<protein>
    <submittedName>
        <fullName evidence="1">Putative secreted protein</fullName>
    </submittedName>
</protein>
<accession>A0A2M4B3S0</accession>
<organism evidence="1">
    <name type="scientific">Anopheles triannulatus</name>
    <dbReference type="NCBI Taxonomy" id="58253"/>
    <lineage>
        <taxon>Eukaryota</taxon>
        <taxon>Metazoa</taxon>
        <taxon>Ecdysozoa</taxon>
        <taxon>Arthropoda</taxon>
        <taxon>Hexapoda</taxon>
        <taxon>Insecta</taxon>
        <taxon>Pterygota</taxon>
        <taxon>Neoptera</taxon>
        <taxon>Endopterygota</taxon>
        <taxon>Diptera</taxon>
        <taxon>Nematocera</taxon>
        <taxon>Culicoidea</taxon>
        <taxon>Culicidae</taxon>
        <taxon>Anophelinae</taxon>
        <taxon>Anopheles</taxon>
    </lineage>
</organism>
<evidence type="ECO:0000313" key="1">
    <source>
        <dbReference type="EMBL" id="MBW47671.1"/>
    </source>
</evidence>
<dbReference type="AlphaFoldDB" id="A0A2M4B3S0"/>
<sequence>MIFIIISSMTLRPINIVILLKGVRSMESGGWEWISKGIDNGCDDVGQAAYHTPCPVDLSISSLEYRICIYI</sequence>
<dbReference type="EMBL" id="GGFK01014350">
    <property type="protein sequence ID" value="MBW47671.1"/>
    <property type="molecule type" value="Transcribed_RNA"/>
</dbReference>
<proteinExistence type="predicted"/>
<name>A0A2M4B3S0_9DIPT</name>
<reference evidence="1" key="1">
    <citation type="submission" date="2018-01" db="EMBL/GenBank/DDBJ databases">
        <title>An insight into the sialome of Amazonian anophelines.</title>
        <authorList>
            <person name="Ribeiro J.M."/>
            <person name="Scarpassa V."/>
            <person name="Calvo E."/>
        </authorList>
    </citation>
    <scope>NUCLEOTIDE SEQUENCE</scope>
    <source>
        <tissue evidence="1">Salivary glands</tissue>
    </source>
</reference>